<dbReference type="GO" id="GO:0005730">
    <property type="term" value="C:nucleolus"/>
    <property type="evidence" value="ECO:0007669"/>
    <property type="project" value="TreeGrafter"/>
</dbReference>
<keyword evidence="2" id="KW-0539">Nucleus</keyword>
<dbReference type="Pfam" id="PF04003">
    <property type="entry name" value="Utp12"/>
    <property type="match status" value="1"/>
</dbReference>
<feature type="compositionally biased region" description="Acidic residues" evidence="4">
    <location>
        <begin position="272"/>
        <end position="300"/>
    </location>
</feature>
<dbReference type="AlphaFoldDB" id="A0AA88D6V9"/>
<dbReference type="InterPro" id="IPR007148">
    <property type="entry name" value="SSU_processome_Utp12"/>
</dbReference>
<dbReference type="InterPro" id="IPR052414">
    <property type="entry name" value="U3_snoRNA-assoc_WDR"/>
</dbReference>
<organism evidence="6 7">
    <name type="scientific">Ficus carica</name>
    <name type="common">Common fig</name>
    <dbReference type="NCBI Taxonomy" id="3494"/>
    <lineage>
        <taxon>Eukaryota</taxon>
        <taxon>Viridiplantae</taxon>
        <taxon>Streptophyta</taxon>
        <taxon>Embryophyta</taxon>
        <taxon>Tracheophyta</taxon>
        <taxon>Spermatophyta</taxon>
        <taxon>Magnoliopsida</taxon>
        <taxon>eudicotyledons</taxon>
        <taxon>Gunneridae</taxon>
        <taxon>Pentapetalae</taxon>
        <taxon>rosids</taxon>
        <taxon>fabids</taxon>
        <taxon>Rosales</taxon>
        <taxon>Moraceae</taxon>
        <taxon>Ficeae</taxon>
        <taxon>Ficus</taxon>
    </lineage>
</organism>
<evidence type="ECO:0000313" key="6">
    <source>
        <dbReference type="EMBL" id="GMN28854.1"/>
    </source>
</evidence>
<comment type="subcellular location">
    <subcellularLocation>
        <location evidence="1">Nucleus</location>
    </subcellularLocation>
</comment>
<protein>
    <recommendedName>
        <fullName evidence="5">Small-subunit processome Utp12 domain-containing protein</fullName>
    </recommendedName>
</protein>
<gene>
    <name evidence="6" type="ORF">TIFTF001_044282</name>
</gene>
<keyword evidence="7" id="KW-1185">Reference proteome</keyword>
<proteinExistence type="inferred from homology"/>
<dbReference type="PANTHER" id="PTHR44267:SF1">
    <property type="entry name" value="WD REPEAT-CONTAINING PROTEIN 43"/>
    <property type="match status" value="1"/>
</dbReference>
<evidence type="ECO:0000313" key="7">
    <source>
        <dbReference type="Proteomes" id="UP001187192"/>
    </source>
</evidence>
<evidence type="ECO:0000256" key="1">
    <source>
        <dbReference type="ARBA" id="ARBA00004123"/>
    </source>
</evidence>
<feature type="domain" description="Small-subunit processome Utp12" evidence="5">
    <location>
        <begin position="122"/>
        <end position="216"/>
    </location>
</feature>
<evidence type="ECO:0000256" key="2">
    <source>
        <dbReference type="ARBA" id="ARBA00023242"/>
    </source>
</evidence>
<sequence length="316" mass="34425">MFVTMAHFLKTLLNDVSQISMELEATVSLKKSKKASKKRAASDPDCSTSRDVVEIGNKKATDGVLVGDDLNEPTIGEKLGTLYSGDGDIAKRNEYDESSLAAKPPSADSMHVLLKQALHADDRALLLDCLYTQDEKVIVKSISLLNSSDVLKLLQSLISIIQSRGAILACALPWLRCLLLQHASGIMSQESSLVVLNTLYQVQSDDDLKTKRTIGLRRDREALLTGSEALIESRCSTFMSALQLSSVLDVLYAGIVDDEADESDTIVPVIVEDNDESDEEESEDDMETDESSEEGSEVPDEAFVGLSELEGNDMSE</sequence>
<dbReference type="Proteomes" id="UP001187192">
    <property type="component" value="Unassembled WGS sequence"/>
</dbReference>
<comment type="similarity">
    <text evidence="3">Belongs to the UTP5 family.</text>
</comment>
<name>A0AA88D6V9_FICCA</name>
<comment type="caution">
    <text evidence="6">The sequence shown here is derived from an EMBL/GenBank/DDBJ whole genome shotgun (WGS) entry which is preliminary data.</text>
</comment>
<dbReference type="EMBL" id="BTGU01003235">
    <property type="protein sequence ID" value="GMN28854.1"/>
    <property type="molecule type" value="Genomic_DNA"/>
</dbReference>
<evidence type="ECO:0000256" key="4">
    <source>
        <dbReference type="SAM" id="MobiDB-lite"/>
    </source>
</evidence>
<evidence type="ECO:0000259" key="5">
    <source>
        <dbReference type="Pfam" id="PF04003"/>
    </source>
</evidence>
<evidence type="ECO:0000256" key="3">
    <source>
        <dbReference type="ARBA" id="ARBA00038335"/>
    </source>
</evidence>
<accession>A0AA88D6V9</accession>
<feature type="region of interest" description="Disordered" evidence="4">
    <location>
        <begin position="269"/>
        <end position="316"/>
    </location>
</feature>
<dbReference type="GO" id="GO:0000462">
    <property type="term" value="P:maturation of SSU-rRNA from tricistronic rRNA transcript (SSU-rRNA, 5.8S rRNA, LSU-rRNA)"/>
    <property type="evidence" value="ECO:0007669"/>
    <property type="project" value="TreeGrafter"/>
</dbReference>
<reference evidence="6" key="1">
    <citation type="submission" date="2023-07" db="EMBL/GenBank/DDBJ databases">
        <title>draft genome sequence of fig (Ficus carica).</title>
        <authorList>
            <person name="Takahashi T."/>
            <person name="Nishimura K."/>
        </authorList>
    </citation>
    <scope>NUCLEOTIDE SEQUENCE</scope>
</reference>
<dbReference type="PANTHER" id="PTHR44267">
    <property type="entry name" value="WD REPEAT-CONTAINING PROTEIN 43"/>
    <property type="match status" value="1"/>
</dbReference>